<protein>
    <submittedName>
        <fullName evidence="3">Uncharacterized protein</fullName>
    </submittedName>
</protein>
<gene>
    <name evidence="3" type="ORF">CBR_g39470</name>
</gene>
<dbReference type="Proteomes" id="UP000265515">
    <property type="component" value="Unassembled WGS sequence"/>
</dbReference>
<name>A0A388LRQ0_CHABU</name>
<keyword evidence="4" id="KW-1185">Reference proteome</keyword>
<comment type="caution">
    <text evidence="3">The sequence shown here is derived from an EMBL/GenBank/DDBJ whole genome shotgun (WGS) entry which is preliminary data.</text>
</comment>
<feature type="coiled-coil region" evidence="1">
    <location>
        <begin position="148"/>
        <end position="185"/>
    </location>
</feature>
<dbReference type="Gramene" id="GBG85006">
    <property type="protein sequence ID" value="GBG85006"/>
    <property type="gene ID" value="CBR_g39470"/>
</dbReference>
<dbReference type="EMBL" id="BFEA01000500">
    <property type="protein sequence ID" value="GBG85006.1"/>
    <property type="molecule type" value="Genomic_DNA"/>
</dbReference>
<accession>A0A388LRQ0</accession>
<dbReference type="AlphaFoldDB" id="A0A388LRQ0"/>
<evidence type="ECO:0000313" key="3">
    <source>
        <dbReference type="EMBL" id="GBG85006.1"/>
    </source>
</evidence>
<evidence type="ECO:0000256" key="1">
    <source>
        <dbReference type="SAM" id="Coils"/>
    </source>
</evidence>
<sequence>MAGKKVVDANEEVSSLKKEVKKLRLQARSSGVEIKGGGVRSTGNDEAIACIMHEHEEMKAKVEQVAGTAGRIQLLEEEIKLLKQMREEALQEAQVWKKEALRPGNKRGCIAMTPDSKLKSHLPTTPAKSIARPAGNPMELTQLHRLEVASLKELRLQELNRRREAEQELDKAKEAIARMEAEKTRQTSCSNLRERMEEAAGCTVQRTGKGKKKVTVGPAGAKENDREGFIKEARREFRNLKKDDVMEICAREGVKYTTLQETIDDIIGRRVELAFGDPKDKGKIAHVEISDDLVDDRVDGQDVNDGRDSVSS</sequence>
<organism evidence="3 4">
    <name type="scientific">Chara braunii</name>
    <name type="common">Braun's stonewort</name>
    <dbReference type="NCBI Taxonomy" id="69332"/>
    <lineage>
        <taxon>Eukaryota</taxon>
        <taxon>Viridiplantae</taxon>
        <taxon>Streptophyta</taxon>
        <taxon>Charophyceae</taxon>
        <taxon>Charales</taxon>
        <taxon>Characeae</taxon>
        <taxon>Chara</taxon>
    </lineage>
</organism>
<evidence type="ECO:0000313" key="4">
    <source>
        <dbReference type="Proteomes" id="UP000265515"/>
    </source>
</evidence>
<proteinExistence type="predicted"/>
<feature type="coiled-coil region" evidence="1">
    <location>
        <begin position="72"/>
        <end position="99"/>
    </location>
</feature>
<reference evidence="3 4" key="1">
    <citation type="journal article" date="2018" name="Cell">
        <title>The Chara Genome: Secondary Complexity and Implications for Plant Terrestrialization.</title>
        <authorList>
            <person name="Nishiyama T."/>
            <person name="Sakayama H."/>
            <person name="Vries J.D."/>
            <person name="Buschmann H."/>
            <person name="Saint-Marcoux D."/>
            <person name="Ullrich K.K."/>
            <person name="Haas F.B."/>
            <person name="Vanderstraeten L."/>
            <person name="Becker D."/>
            <person name="Lang D."/>
            <person name="Vosolsobe S."/>
            <person name="Rombauts S."/>
            <person name="Wilhelmsson P.K.I."/>
            <person name="Janitza P."/>
            <person name="Kern R."/>
            <person name="Heyl A."/>
            <person name="Rumpler F."/>
            <person name="Villalobos L.I.A.C."/>
            <person name="Clay J.M."/>
            <person name="Skokan R."/>
            <person name="Toyoda A."/>
            <person name="Suzuki Y."/>
            <person name="Kagoshima H."/>
            <person name="Schijlen E."/>
            <person name="Tajeshwar N."/>
            <person name="Catarino B."/>
            <person name="Hetherington A.J."/>
            <person name="Saltykova A."/>
            <person name="Bonnot C."/>
            <person name="Breuninger H."/>
            <person name="Symeonidi A."/>
            <person name="Radhakrishnan G.V."/>
            <person name="Van Nieuwerburgh F."/>
            <person name="Deforce D."/>
            <person name="Chang C."/>
            <person name="Karol K.G."/>
            <person name="Hedrich R."/>
            <person name="Ulvskov P."/>
            <person name="Glockner G."/>
            <person name="Delwiche C.F."/>
            <person name="Petrasek J."/>
            <person name="Van de Peer Y."/>
            <person name="Friml J."/>
            <person name="Beilby M."/>
            <person name="Dolan L."/>
            <person name="Kohara Y."/>
            <person name="Sugano S."/>
            <person name="Fujiyama A."/>
            <person name="Delaux P.-M."/>
            <person name="Quint M."/>
            <person name="TheiBen G."/>
            <person name="Hagemann M."/>
            <person name="Harholt J."/>
            <person name="Dunand C."/>
            <person name="Zachgo S."/>
            <person name="Langdale J."/>
            <person name="Maumus F."/>
            <person name="Straeten D.V.D."/>
            <person name="Gould S.B."/>
            <person name="Rensing S.A."/>
        </authorList>
    </citation>
    <scope>NUCLEOTIDE SEQUENCE [LARGE SCALE GENOMIC DNA]</scope>
    <source>
        <strain evidence="3 4">S276</strain>
    </source>
</reference>
<evidence type="ECO:0000256" key="2">
    <source>
        <dbReference type="SAM" id="MobiDB-lite"/>
    </source>
</evidence>
<keyword evidence="1" id="KW-0175">Coiled coil</keyword>
<feature type="region of interest" description="Disordered" evidence="2">
    <location>
        <begin position="107"/>
        <end position="134"/>
    </location>
</feature>